<feature type="non-terminal residue" evidence="3">
    <location>
        <position position="162"/>
    </location>
</feature>
<gene>
    <name evidence="3" type="ORF">BCR32DRAFT_329255</name>
</gene>
<name>A0A1Y1WT13_9FUNG</name>
<proteinExistence type="predicted"/>
<organism evidence="3 4">
    <name type="scientific">Anaeromyces robustus</name>
    <dbReference type="NCBI Taxonomy" id="1754192"/>
    <lineage>
        <taxon>Eukaryota</taxon>
        <taxon>Fungi</taxon>
        <taxon>Fungi incertae sedis</taxon>
        <taxon>Chytridiomycota</taxon>
        <taxon>Chytridiomycota incertae sedis</taxon>
        <taxon>Neocallimastigomycetes</taxon>
        <taxon>Neocallimastigales</taxon>
        <taxon>Neocallimastigaceae</taxon>
        <taxon>Anaeromyces</taxon>
    </lineage>
</organism>
<evidence type="ECO:0000313" key="3">
    <source>
        <dbReference type="EMBL" id="ORX76677.1"/>
    </source>
</evidence>
<keyword evidence="2" id="KW-0812">Transmembrane</keyword>
<keyword evidence="4" id="KW-1185">Reference proteome</keyword>
<accession>A0A1Y1WT13</accession>
<reference evidence="3 4" key="2">
    <citation type="submission" date="2016-08" db="EMBL/GenBank/DDBJ databases">
        <title>Pervasive Adenine N6-methylation of Active Genes in Fungi.</title>
        <authorList>
            <consortium name="DOE Joint Genome Institute"/>
            <person name="Mondo S.J."/>
            <person name="Dannebaum R.O."/>
            <person name="Kuo R.C."/>
            <person name="Labutti K."/>
            <person name="Haridas S."/>
            <person name="Kuo A."/>
            <person name="Salamov A."/>
            <person name="Ahrendt S.R."/>
            <person name="Lipzen A."/>
            <person name="Sullivan W."/>
            <person name="Andreopoulos W.B."/>
            <person name="Clum A."/>
            <person name="Lindquist E."/>
            <person name="Daum C."/>
            <person name="Ramamoorthy G.K."/>
            <person name="Gryganskyi A."/>
            <person name="Culley D."/>
            <person name="Magnuson J.K."/>
            <person name="James T.Y."/>
            <person name="O'Malley M.A."/>
            <person name="Stajich J.E."/>
            <person name="Spatafora J.W."/>
            <person name="Visel A."/>
            <person name="Grigoriev I.V."/>
        </authorList>
    </citation>
    <scope>NUCLEOTIDE SEQUENCE [LARGE SCALE GENOMIC DNA]</scope>
    <source>
        <strain evidence="3 4">S4</strain>
    </source>
</reference>
<keyword evidence="2" id="KW-0472">Membrane</keyword>
<feature type="compositionally biased region" description="Basic and acidic residues" evidence="1">
    <location>
        <begin position="1"/>
        <end position="19"/>
    </location>
</feature>
<reference evidence="3 4" key="1">
    <citation type="submission" date="2016-08" db="EMBL/GenBank/DDBJ databases">
        <title>A Parts List for Fungal Cellulosomes Revealed by Comparative Genomics.</title>
        <authorList>
            <consortium name="DOE Joint Genome Institute"/>
            <person name="Haitjema C.H."/>
            <person name="Gilmore S.P."/>
            <person name="Henske J.K."/>
            <person name="Solomon K.V."/>
            <person name="De Groot R."/>
            <person name="Kuo A."/>
            <person name="Mondo S.J."/>
            <person name="Salamov A.A."/>
            <person name="Labutti K."/>
            <person name="Zhao Z."/>
            <person name="Chiniquy J."/>
            <person name="Barry K."/>
            <person name="Brewer H.M."/>
            <person name="Purvine S.O."/>
            <person name="Wright A.T."/>
            <person name="Boxma B."/>
            <person name="Van Alen T."/>
            <person name="Hackstein J.H."/>
            <person name="Baker S.E."/>
            <person name="Grigoriev I.V."/>
            <person name="O'Malley M.A."/>
        </authorList>
    </citation>
    <scope>NUCLEOTIDE SEQUENCE [LARGE SCALE GENOMIC DNA]</scope>
    <source>
        <strain evidence="3 4">S4</strain>
    </source>
</reference>
<feature type="region of interest" description="Disordered" evidence="1">
    <location>
        <begin position="1"/>
        <end position="73"/>
    </location>
</feature>
<evidence type="ECO:0000313" key="4">
    <source>
        <dbReference type="Proteomes" id="UP000193944"/>
    </source>
</evidence>
<sequence>MSERESSSSKEKLIAKEEIPPPSYESTEKLNNETIIKVEDEKPPNYSEYPARPQMGVGSSADEEANLPADRNAKDELGRPIHCYRGGAHDWEESYASWGICLAVFCCPCGGIYCCHKMKDAKCRKCGYRFEAFPDEERKPDPAGERARRLGFIAGYLSQSLN</sequence>
<evidence type="ECO:0000256" key="2">
    <source>
        <dbReference type="SAM" id="Phobius"/>
    </source>
</evidence>
<dbReference type="OrthoDB" id="2564984at2759"/>
<dbReference type="EMBL" id="MCFG01000285">
    <property type="protein sequence ID" value="ORX76677.1"/>
    <property type="molecule type" value="Genomic_DNA"/>
</dbReference>
<comment type="caution">
    <text evidence="3">The sequence shown here is derived from an EMBL/GenBank/DDBJ whole genome shotgun (WGS) entry which is preliminary data.</text>
</comment>
<keyword evidence="2" id="KW-1133">Transmembrane helix</keyword>
<feature type="transmembrane region" description="Helical" evidence="2">
    <location>
        <begin position="95"/>
        <end position="115"/>
    </location>
</feature>
<feature type="compositionally biased region" description="Basic and acidic residues" evidence="1">
    <location>
        <begin position="26"/>
        <end position="43"/>
    </location>
</feature>
<protein>
    <submittedName>
        <fullName evidence="3">Uncharacterized protein</fullName>
    </submittedName>
</protein>
<evidence type="ECO:0000256" key="1">
    <source>
        <dbReference type="SAM" id="MobiDB-lite"/>
    </source>
</evidence>
<dbReference type="AlphaFoldDB" id="A0A1Y1WT13"/>
<dbReference type="Proteomes" id="UP000193944">
    <property type="component" value="Unassembled WGS sequence"/>
</dbReference>